<dbReference type="EMBL" id="WTRN01002483">
    <property type="protein sequence ID" value="MWT89607.1"/>
    <property type="molecule type" value="Genomic_DNA"/>
</dbReference>
<evidence type="ECO:0000313" key="2">
    <source>
        <dbReference type="Proteomes" id="UP000480485"/>
    </source>
</evidence>
<organism evidence="1 2">
    <name type="scientific">Escherichia coli</name>
    <dbReference type="NCBI Taxonomy" id="562"/>
    <lineage>
        <taxon>Bacteria</taxon>
        <taxon>Pseudomonadati</taxon>
        <taxon>Pseudomonadota</taxon>
        <taxon>Gammaproteobacteria</taxon>
        <taxon>Enterobacterales</taxon>
        <taxon>Enterobacteriaceae</taxon>
        <taxon>Escherichia</taxon>
    </lineage>
</organism>
<gene>
    <name evidence="1" type="primary">mhpA</name>
    <name evidence="1" type="ORF">GP954_31500</name>
</gene>
<proteinExistence type="predicted"/>
<reference evidence="1 2" key="1">
    <citation type="submission" date="2019-12" db="EMBL/GenBank/DDBJ databases">
        <title>Enteriobacteria Tanzani isolates_8377-8380.</title>
        <authorList>
            <person name="Subbiah M."/>
            <person name="Call D."/>
        </authorList>
    </citation>
    <scope>NUCLEOTIDE SEQUENCE [LARGE SCALE GENOMIC DNA]</scope>
    <source>
        <strain evidence="1 2">8378wC7</strain>
    </source>
</reference>
<sequence>GCNPLWGMSDEQIQQWRALGTRFIQVVPEVQIHTAQDNHDGVLRVGDTQGRLRSWFAQHNASLVVMRPDRFVAATAIPQTLGKTLNKLASVMTLTRPDADVSVEKVA</sequence>
<dbReference type="AlphaFoldDB" id="A0A6D0FC85"/>
<evidence type="ECO:0000313" key="1">
    <source>
        <dbReference type="EMBL" id="MWT89607.1"/>
    </source>
</evidence>
<comment type="caution">
    <text evidence="1">The sequence shown here is derived from an EMBL/GenBank/DDBJ whole genome shotgun (WGS) entry which is preliminary data.</text>
</comment>
<accession>A0A6D0FC85</accession>
<feature type="non-terminal residue" evidence="1">
    <location>
        <position position="1"/>
    </location>
</feature>
<protein>
    <submittedName>
        <fullName evidence="1">Bifunctional 3-(3-hydroxy-phenyl)propionate/3-hydroxycinnamic acid hydroxylase</fullName>
    </submittedName>
</protein>
<name>A0A6D0FC85_ECOLX</name>
<dbReference type="Proteomes" id="UP000480485">
    <property type="component" value="Unassembled WGS sequence"/>
</dbReference>